<dbReference type="Gene3D" id="3.30.200.20">
    <property type="entry name" value="Phosphorylase Kinase, domain 1"/>
    <property type="match status" value="1"/>
</dbReference>
<keyword evidence="2 7" id="KW-0808">Transferase</keyword>
<keyword evidence="4" id="KW-0418">Kinase</keyword>
<dbReference type="PATRIC" id="fig|698760.3.peg.3439"/>
<accession>L7F9U9</accession>
<dbReference type="Pfam" id="PF01636">
    <property type="entry name" value="APH"/>
    <property type="match status" value="1"/>
</dbReference>
<dbReference type="PANTHER" id="PTHR34273:SF2">
    <property type="entry name" value="METHYLTHIORIBOSE KINASE"/>
    <property type="match status" value="1"/>
</dbReference>
<evidence type="ECO:0000259" key="6">
    <source>
        <dbReference type="Pfam" id="PF01636"/>
    </source>
</evidence>
<evidence type="ECO:0000256" key="4">
    <source>
        <dbReference type="ARBA" id="ARBA00022777"/>
    </source>
</evidence>
<evidence type="ECO:0000313" key="7">
    <source>
        <dbReference type="EMBL" id="ELP67826.1"/>
    </source>
</evidence>
<dbReference type="Gene3D" id="3.90.1200.10">
    <property type="match status" value="1"/>
</dbReference>
<dbReference type="InterPro" id="IPR011009">
    <property type="entry name" value="Kinase-like_dom_sf"/>
</dbReference>
<dbReference type="STRING" id="85558.T45_04674"/>
<evidence type="ECO:0000256" key="2">
    <source>
        <dbReference type="ARBA" id="ARBA00022679"/>
    </source>
</evidence>
<sequence>MSRPAAQAIPEPALTGFLTAHQLAGPGEAARWTPLAGGVSSDLWRVDLPGRSLCVKRALAKLKVAADWQAPVSRNAYEWAWMRFASRHRPDSVPELLAHDPEAGLFAMAYLPPEHYPVWKAQLLDGEVRPETAAAVGELLGTLHAASAGDAALAAEFATDDNFHALRIEPYLLATAAAHPGLRDVIRRLADRTAGTHLALVHGDVSPKNILVGPSGPVLLDAECAWYGDPAFDLAFCVNHLLLKSLVVPERRPDLLRSARVLAEKYVRRVDWEPRPALEARAASLLPALLLARVDGKSPVEYLTDERHRLFVRTVASALLRAPAPTTVDVLDAWATALGAPPGPGSGRPD</sequence>
<gene>
    <name evidence="7" type="ORF">STRTUCAR8_08702</name>
</gene>
<dbReference type="InterPro" id="IPR002575">
    <property type="entry name" value="Aminoglycoside_PTrfase"/>
</dbReference>
<dbReference type="Proteomes" id="UP000010931">
    <property type="component" value="Unassembled WGS sequence"/>
</dbReference>
<comment type="similarity">
    <text evidence="1">Belongs to the methylthioribose kinase family.</text>
</comment>
<dbReference type="SUPFAM" id="SSF56112">
    <property type="entry name" value="Protein kinase-like (PK-like)"/>
    <property type="match status" value="1"/>
</dbReference>
<keyword evidence="8" id="KW-1185">Reference proteome</keyword>
<keyword evidence="3" id="KW-0547">Nucleotide-binding</keyword>
<dbReference type="EMBL" id="AEJB01000262">
    <property type="protein sequence ID" value="ELP67826.1"/>
    <property type="molecule type" value="Genomic_DNA"/>
</dbReference>
<dbReference type="RefSeq" id="WP_006377039.1">
    <property type="nucleotide sequence ID" value="NZ_AEJB01000262.1"/>
</dbReference>
<comment type="caution">
    <text evidence="7">The sequence shown here is derived from an EMBL/GenBank/DDBJ whole genome shotgun (WGS) entry which is preliminary data.</text>
</comment>
<dbReference type="GO" id="GO:0016301">
    <property type="term" value="F:kinase activity"/>
    <property type="evidence" value="ECO:0007669"/>
    <property type="project" value="UniProtKB-KW"/>
</dbReference>
<protein>
    <submittedName>
        <fullName evidence="7">Phosphotransferase enzyme family protein</fullName>
    </submittedName>
</protein>
<feature type="domain" description="Aminoglycoside phosphotransferase" evidence="6">
    <location>
        <begin position="32"/>
        <end position="240"/>
    </location>
</feature>
<evidence type="ECO:0000256" key="3">
    <source>
        <dbReference type="ARBA" id="ARBA00022741"/>
    </source>
</evidence>
<dbReference type="GO" id="GO:0005524">
    <property type="term" value="F:ATP binding"/>
    <property type="evidence" value="ECO:0007669"/>
    <property type="project" value="UniProtKB-KW"/>
</dbReference>
<evidence type="ECO:0000256" key="5">
    <source>
        <dbReference type="ARBA" id="ARBA00022840"/>
    </source>
</evidence>
<organism evidence="7 8">
    <name type="scientific">Streptomyces turgidiscabies (strain Car8)</name>
    <dbReference type="NCBI Taxonomy" id="698760"/>
    <lineage>
        <taxon>Bacteria</taxon>
        <taxon>Bacillati</taxon>
        <taxon>Actinomycetota</taxon>
        <taxon>Actinomycetes</taxon>
        <taxon>Kitasatosporales</taxon>
        <taxon>Streptomycetaceae</taxon>
        <taxon>Streptomyces</taxon>
    </lineage>
</organism>
<evidence type="ECO:0000313" key="8">
    <source>
        <dbReference type="Proteomes" id="UP000010931"/>
    </source>
</evidence>
<proteinExistence type="inferred from homology"/>
<dbReference type="GeneID" id="97398301"/>
<dbReference type="PANTHER" id="PTHR34273">
    <property type="entry name" value="METHYLTHIORIBOSE KINASE"/>
    <property type="match status" value="1"/>
</dbReference>
<name>L7F9U9_STRT8</name>
<evidence type="ECO:0000256" key="1">
    <source>
        <dbReference type="ARBA" id="ARBA00010165"/>
    </source>
</evidence>
<keyword evidence="5" id="KW-0067">ATP-binding</keyword>
<dbReference type="AlphaFoldDB" id="L7F9U9"/>
<reference evidence="7 8" key="1">
    <citation type="journal article" date="2011" name="Plasmid">
        <title>Streptomyces turgidiscabies Car8 contains a modular pathogenicity island that shares virulence genes with other actinobacterial plant pathogens.</title>
        <authorList>
            <person name="Huguet-Tapia J.C."/>
            <person name="Badger J.H."/>
            <person name="Loria R."/>
            <person name="Pettis G.S."/>
        </authorList>
    </citation>
    <scope>NUCLEOTIDE SEQUENCE [LARGE SCALE GENOMIC DNA]</scope>
    <source>
        <strain evidence="7 8">Car8</strain>
    </source>
</reference>